<dbReference type="EC" id="1.8.98.2" evidence="2"/>
<keyword evidence="3" id="KW-0488">Methylation</keyword>
<proteinExistence type="inferred from homology"/>
<comment type="caution">
    <text evidence="11">The sequence shown here is derived from an EMBL/GenBank/DDBJ whole genome shotgun (WGS) entry which is preliminary data.</text>
</comment>
<evidence type="ECO:0000256" key="6">
    <source>
        <dbReference type="ARBA" id="ARBA00022862"/>
    </source>
</evidence>
<dbReference type="GO" id="GO:0005737">
    <property type="term" value="C:cytoplasm"/>
    <property type="evidence" value="ECO:0007669"/>
    <property type="project" value="TreeGrafter"/>
</dbReference>
<evidence type="ECO:0000259" key="10">
    <source>
        <dbReference type="Pfam" id="PF02195"/>
    </source>
</evidence>
<dbReference type="SUPFAM" id="SSF110849">
    <property type="entry name" value="ParB/Sulfiredoxin"/>
    <property type="match status" value="1"/>
</dbReference>
<dbReference type="EMBL" id="JARPUR010000002">
    <property type="protein sequence ID" value="KAK4883130.1"/>
    <property type="molecule type" value="Genomic_DNA"/>
</dbReference>
<dbReference type="InterPro" id="IPR016692">
    <property type="entry name" value="Sulfiredoxin"/>
</dbReference>
<dbReference type="PANTHER" id="PTHR21348:SF2">
    <property type="entry name" value="SULFIREDOXIN-1"/>
    <property type="match status" value="1"/>
</dbReference>
<dbReference type="Pfam" id="PF02195">
    <property type="entry name" value="ParB_N"/>
    <property type="match status" value="1"/>
</dbReference>
<keyword evidence="4" id="KW-0547">Nucleotide-binding</keyword>
<keyword evidence="6" id="KW-0049">Antioxidant</keyword>
<dbReference type="AlphaFoldDB" id="A0AAN7Q8U9"/>
<dbReference type="GO" id="GO:0034599">
    <property type="term" value="P:cellular response to oxidative stress"/>
    <property type="evidence" value="ECO:0007669"/>
    <property type="project" value="TreeGrafter"/>
</dbReference>
<evidence type="ECO:0000256" key="2">
    <source>
        <dbReference type="ARBA" id="ARBA00013055"/>
    </source>
</evidence>
<comment type="catalytic activity">
    <reaction evidence="9">
        <text>S-hydroxy-S-oxy-L-cysteinyl-[peroxiredoxin] + [protein]-dithiol + ATP = S-hydroxy-L-cysteinyl-[peroxiredoxin] + [protein]-disulfide + ADP + phosphate</text>
        <dbReference type="Rhea" id="RHEA:17545"/>
        <dbReference type="Rhea" id="RHEA-COMP:10593"/>
        <dbReference type="Rhea" id="RHEA-COMP:10594"/>
        <dbReference type="Rhea" id="RHEA-COMP:13681"/>
        <dbReference type="Rhea" id="RHEA-COMP:17976"/>
        <dbReference type="ChEBI" id="CHEBI:29950"/>
        <dbReference type="ChEBI" id="CHEBI:30616"/>
        <dbReference type="ChEBI" id="CHEBI:43474"/>
        <dbReference type="ChEBI" id="CHEBI:50058"/>
        <dbReference type="ChEBI" id="CHEBI:61973"/>
        <dbReference type="ChEBI" id="CHEBI:61974"/>
        <dbReference type="ChEBI" id="CHEBI:456216"/>
        <dbReference type="EC" id="1.8.98.2"/>
    </reaction>
</comment>
<dbReference type="CDD" id="cd16395">
    <property type="entry name" value="Srx"/>
    <property type="match status" value="1"/>
</dbReference>
<accession>A0AAN7Q8U9</accession>
<keyword evidence="5" id="KW-0067">ATP-binding</keyword>
<dbReference type="GO" id="GO:0005524">
    <property type="term" value="F:ATP binding"/>
    <property type="evidence" value="ECO:0007669"/>
    <property type="project" value="UniProtKB-KW"/>
</dbReference>
<name>A0AAN7Q8U9_9COLE</name>
<keyword evidence="12" id="KW-1185">Reference proteome</keyword>
<sequence>MYTAEQKSAATSYAIHLLNQVNSKQRESSKTKNRPSSKIMTSIHSANITDVHEVPLSIITRPIMPEVNVSKVESIMQTLENPSTADKVPPIDVMWIQGRRGGNYYYSFGGCHRYVAHKNLNLPTIKAKIVKSTVNDLRCYLGASTPDLL</sequence>
<evidence type="ECO:0000256" key="1">
    <source>
        <dbReference type="ARBA" id="ARBA00009609"/>
    </source>
</evidence>
<organism evidence="11 12">
    <name type="scientific">Aquatica leii</name>
    <dbReference type="NCBI Taxonomy" id="1421715"/>
    <lineage>
        <taxon>Eukaryota</taxon>
        <taxon>Metazoa</taxon>
        <taxon>Ecdysozoa</taxon>
        <taxon>Arthropoda</taxon>
        <taxon>Hexapoda</taxon>
        <taxon>Insecta</taxon>
        <taxon>Pterygota</taxon>
        <taxon>Neoptera</taxon>
        <taxon>Endopterygota</taxon>
        <taxon>Coleoptera</taxon>
        <taxon>Polyphaga</taxon>
        <taxon>Elateriformia</taxon>
        <taxon>Elateroidea</taxon>
        <taxon>Lampyridae</taxon>
        <taxon>Luciolinae</taxon>
        <taxon>Aquatica</taxon>
    </lineage>
</organism>
<gene>
    <name evidence="11" type="ORF">RN001_006449</name>
</gene>
<protein>
    <recommendedName>
        <fullName evidence="2">sulfiredoxin</fullName>
        <ecNumber evidence="2">1.8.98.2</ecNumber>
    </recommendedName>
</protein>
<evidence type="ECO:0000256" key="5">
    <source>
        <dbReference type="ARBA" id="ARBA00022840"/>
    </source>
</evidence>
<dbReference type="FunFam" id="3.90.1530.10:FF:000001">
    <property type="entry name" value="Sulfiredoxin"/>
    <property type="match status" value="1"/>
</dbReference>
<evidence type="ECO:0000256" key="7">
    <source>
        <dbReference type="ARBA" id="ARBA00023002"/>
    </source>
</evidence>
<evidence type="ECO:0000313" key="11">
    <source>
        <dbReference type="EMBL" id="KAK4883130.1"/>
    </source>
</evidence>
<reference evidence="12" key="1">
    <citation type="submission" date="2023-01" db="EMBL/GenBank/DDBJ databases">
        <title>Key to firefly adult light organ development and bioluminescence: homeobox transcription factors regulate luciferase expression and transportation to peroxisome.</title>
        <authorList>
            <person name="Fu X."/>
        </authorList>
    </citation>
    <scope>NUCLEOTIDE SEQUENCE [LARGE SCALE GENOMIC DNA]</scope>
</reference>
<feature type="domain" description="ParB-like N-terminal" evidence="10">
    <location>
        <begin position="50"/>
        <end position="144"/>
    </location>
</feature>
<evidence type="ECO:0000256" key="9">
    <source>
        <dbReference type="ARBA" id="ARBA00047514"/>
    </source>
</evidence>
<dbReference type="PANTHER" id="PTHR21348">
    <property type="match status" value="1"/>
</dbReference>
<keyword evidence="7" id="KW-0560">Oxidoreductase</keyword>
<dbReference type="Proteomes" id="UP001353858">
    <property type="component" value="Unassembled WGS sequence"/>
</dbReference>
<evidence type="ECO:0000313" key="12">
    <source>
        <dbReference type="Proteomes" id="UP001353858"/>
    </source>
</evidence>
<evidence type="ECO:0000256" key="8">
    <source>
        <dbReference type="ARBA" id="ARBA00023157"/>
    </source>
</evidence>
<dbReference type="Gene3D" id="3.90.1530.10">
    <property type="entry name" value="Conserved hypothetical protein from pyrococcus furiosus pfu- 392566-001, ParB domain"/>
    <property type="match status" value="1"/>
</dbReference>
<comment type="similarity">
    <text evidence="1">Belongs to the sulfiredoxin family.</text>
</comment>
<evidence type="ECO:0000256" key="3">
    <source>
        <dbReference type="ARBA" id="ARBA00022481"/>
    </source>
</evidence>
<keyword evidence="8" id="KW-1015">Disulfide bond</keyword>
<dbReference type="InterPro" id="IPR003115">
    <property type="entry name" value="ParB_N"/>
</dbReference>
<dbReference type="GO" id="GO:0032542">
    <property type="term" value="F:sulfiredoxin activity"/>
    <property type="evidence" value="ECO:0007669"/>
    <property type="project" value="UniProtKB-EC"/>
</dbReference>
<dbReference type="InterPro" id="IPR036086">
    <property type="entry name" value="ParB/Sulfiredoxin_sf"/>
</dbReference>
<evidence type="ECO:0000256" key="4">
    <source>
        <dbReference type="ARBA" id="ARBA00022741"/>
    </source>
</evidence>